<proteinExistence type="predicted"/>
<dbReference type="InterPro" id="IPR043131">
    <property type="entry name" value="BCAT-like_N"/>
</dbReference>
<name>A0A3B0VZB9_9ZZZZ</name>
<accession>A0A3B0VZB9</accession>
<evidence type="ECO:0000313" key="1">
    <source>
        <dbReference type="EMBL" id="VAW45503.1"/>
    </source>
</evidence>
<feature type="non-terminal residue" evidence="1">
    <location>
        <position position="48"/>
    </location>
</feature>
<protein>
    <recommendedName>
        <fullName evidence="2">Aminodeoxychorismate lyase</fullName>
    </recommendedName>
</protein>
<dbReference type="Gene3D" id="3.30.470.10">
    <property type="match status" value="1"/>
</dbReference>
<dbReference type="InterPro" id="IPR036038">
    <property type="entry name" value="Aminotransferase-like"/>
</dbReference>
<dbReference type="SUPFAM" id="SSF56752">
    <property type="entry name" value="D-aminoacid aminotransferase-like PLP-dependent enzymes"/>
    <property type="match status" value="1"/>
</dbReference>
<evidence type="ECO:0008006" key="2">
    <source>
        <dbReference type="Google" id="ProtNLM"/>
    </source>
</evidence>
<reference evidence="1" key="1">
    <citation type="submission" date="2018-06" db="EMBL/GenBank/DDBJ databases">
        <authorList>
            <person name="Zhirakovskaya E."/>
        </authorList>
    </citation>
    <scope>NUCLEOTIDE SEQUENCE</scope>
</reference>
<dbReference type="EMBL" id="UOFA01000197">
    <property type="protein sequence ID" value="VAW45503.1"/>
    <property type="molecule type" value="Genomic_DNA"/>
</dbReference>
<organism evidence="1">
    <name type="scientific">hydrothermal vent metagenome</name>
    <dbReference type="NCBI Taxonomy" id="652676"/>
    <lineage>
        <taxon>unclassified sequences</taxon>
        <taxon>metagenomes</taxon>
        <taxon>ecological metagenomes</taxon>
    </lineage>
</organism>
<gene>
    <name evidence="1" type="ORF">MNBD_GAMMA02-1506</name>
</gene>
<sequence length="48" mass="5483">MIIAASFDIKNPELWVNRGLSYGDGLFETMRLSQNCIPLLDYHLSRLA</sequence>
<dbReference type="AlphaFoldDB" id="A0A3B0VZB9"/>
<dbReference type="GO" id="GO:0003824">
    <property type="term" value="F:catalytic activity"/>
    <property type="evidence" value="ECO:0007669"/>
    <property type="project" value="InterPro"/>
</dbReference>